<dbReference type="Gene3D" id="3.30.70.1020">
    <property type="entry name" value="Trehalose-6-phosphate phosphatase related protein, domain 2"/>
    <property type="match status" value="1"/>
</dbReference>
<name>A0A6N4V087_9MYCO</name>
<evidence type="ECO:0000313" key="7">
    <source>
        <dbReference type="EMBL" id="BBX29081.1"/>
    </source>
</evidence>
<dbReference type="SUPFAM" id="SSF56784">
    <property type="entry name" value="HAD-like"/>
    <property type="match status" value="1"/>
</dbReference>
<dbReference type="KEGG" id="malv:MALV_42060"/>
<dbReference type="EC" id="3.1.3.12" evidence="6"/>
<dbReference type="Gene3D" id="3.40.50.1000">
    <property type="entry name" value="HAD superfamily/HAD-like"/>
    <property type="match status" value="1"/>
</dbReference>
<comment type="catalytic activity">
    <reaction evidence="1 6">
        <text>alpha,alpha-trehalose 6-phosphate + H2O = alpha,alpha-trehalose + phosphate</text>
        <dbReference type="Rhea" id="RHEA:23420"/>
        <dbReference type="ChEBI" id="CHEBI:15377"/>
        <dbReference type="ChEBI" id="CHEBI:16551"/>
        <dbReference type="ChEBI" id="CHEBI:43474"/>
        <dbReference type="ChEBI" id="CHEBI:58429"/>
        <dbReference type="EC" id="3.1.3.12"/>
    </reaction>
</comment>
<gene>
    <name evidence="7" type="primary">otsB</name>
    <name evidence="7" type="ORF">MALV_42060</name>
</gene>
<dbReference type="CDD" id="cd01627">
    <property type="entry name" value="HAD_TPP"/>
    <property type="match status" value="1"/>
</dbReference>
<keyword evidence="6" id="KW-0479">Metal-binding</keyword>
<dbReference type="InterPro" id="IPR003337">
    <property type="entry name" value="Trehalose_PPase"/>
</dbReference>
<evidence type="ECO:0000256" key="5">
    <source>
        <dbReference type="ARBA" id="ARBA00024179"/>
    </source>
</evidence>
<dbReference type="InterPro" id="IPR006379">
    <property type="entry name" value="HAD-SF_hydro_IIB"/>
</dbReference>
<keyword evidence="6" id="KW-0460">Magnesium</keyword>
<dbReference type="NCBIfam" id="TIGR00685">
    <property type="entry name" value="T6PP"/>
    <property type="match status" value="1"/>
</dbReference>
<comment type="function">
    <text evidence="5 6">Removes the phosphate from trehalose 6-phosphate to produce free trehalose.</text>
</comment>
<comment type="cofactor">
    <cofactor evidence="6">
        <name>Mg(2+)</name>
        <dbReference type="ChEBI" id="CHEBI:18420"/>
    </cofactor>
</comment>
<accession>A0A6N4V087</accession>
<protein>
    <recommendedName>
        <fullName evidence="6">Trehalose 6-phosphate phosphatase</fullName>
        <ecNumber evidence="6">3.1.3.12</ecNumber>
    </recommendedName>
</protein>
<dbReference type="EMBL" id="AP022565">
    <property type="protein sequence ID" value="BBX29081.1"/>
    <property type="molecule type" value="Genomic_DNA"/>
</dbReference>
<dbReference type="PANTHER" id="PTHR43768:SF3">
    <property type="entry name" value="TREHALOSE 6-PHOSPHATE PHOSPHATASE"/>
    <property type="match status" value="1"/>
</dbReference>
<dbReference type="InterPro" id="IPR036412">
    <property type="entry name" value="HAD-like_sf"/>
</dbReference>
<evidence type="ECO:0000256" key="2">
    <source>
        <dbReference type="ARBA" id="ARBA00005199"/>
    </source>
</evidence>
<dbReference type="UniPathway" id="UPA00299"/>
<dbReference type="NCBIfam" id="TIGR01484">
    <property type="entry name" value="HAD-SF-IIB"/>
    <property type="match status" value="1"/>
</dbReference>
<sequence>MTLPVELQDALARAARIPRLLITSDFDGTLAPIVNNPADARPLRDAADTLIALADLPGTATALISGRALEVLRDLSGMPTAVHLVGSHGAEFDSGFAHPIDRARLDQIAAELTAIARNRPGVTVEIKPASVALHVRNAEPADADSACAQARAASAAWEAELTEGKAVLEFAVITTDKGEAIDVLRDEHSASTVIYFGDDVTDEKAFRRLRDGDVGVKVGPGQTLAGYRVDEPEDVAAALKYLLDARRSAETVFRQEKAE</sequence>
<comment type="pathway">
    <text evidence="2 6">Glycan biosynthesis; trehalose biosynthesis.</text>
</comment>
<dbReference type="GO" id="GO:0004805">
    <property type="term" value="F:trehalose-phosphatase activity"/>
    <property type="evidence" value="ECO:0007669"/>
    <property type="project" value="UniProtKB-EC"/>
</dbReference>
<dbReference type="Proteomes" id="UP000466906">
    <property type="component" value="Chromosome"/>
</dbReference>
<dbReference type="Pfam" id="PF02358">
    <property type="entry name" value="Trehalose_PPase"/>
    <property type="match status" value="1"/>
</dbReference>
<proteinExistence type="inferred from homology"/>
<reference evidence="7 8" key="1">
    <citation type="journal article" date="2019" name="Emerg. Microbes Infect.">
        <title>Comprehensive subspecies identification of 175 nontuberculous mycobacteria species based on 7547 genomic profiles.</title>
        <authorList>
            <person name="Matsumoto Y."/>
            <person name="Kinjo T."/>
            <person name="Motooka D."/>
            <person name="Nabeya D."/>
            <person name="Jung N."/>
            <person name="Uechi K."/>
            <person name="Horii T."/>
            <person name="Iida T."/>
            <person name="Fujita J."/>
            <person name="Nakamura S."/>
        </authorList>
    </citation>
    <scope>NUCLEOTIDE SEQUENCE [LARGE SCALE GENOMIC DNA]</scope>
    <source>
        <strain evidence="7 8">JCM 12272</strain>
    </source>
</reference>
<comment type="similarity">
    <text evidence="3 6">Belongs to the trehalose phosphatase family.</text>
</comment>
<evidence type="ECO:0000313" key="8">
    <source>
        <dbReference type="Proteomes" id="UP000466906"/>
    </source>
</evidence>
<keyword evidence="4 6" id="KW-0378">Hydrolase</keyword>
<dbReference type="GO" id="GO:0046872">
    <property type="term" value="F:metal ion binding"/>
    <property type="evidence" value="ECO:0007669"/>
    <property type="project" value="UniProtKB-KW"/>
</dbReference>
<evidence type="ECO:0000256" key="6">
    <source>
        <dbReference type="RuleBase" id="RU361117"/>
    </source>
</evidence>
<dbReference type="InterPro" id="IPR044651">
    <property type="entry name" value="OTSB-like"/>
</dbReference>
<dbReference type="GO" id="GO:0005992">
    <property type="term" value="P:trehalose biosynthetic process"/>
    <property type="evidence" value="ECO:0007669"/>
    <property type="project" value="UniProtKB-UniPathway"/>
</dbReference>
<organism evidence="7 8">
    <name type="scientific">Mycolicibacterium alvei</name>
    <dbReference type="NCBI Taxonomy" id="67081"/>
    <lineage>
        <taxon>Bacteria</taxon>
        <taxon>Bacillati</taxon>
        <taxon>Actinomycetota</taxon>
        <taxon>Actinomycetes</taxon>
        <taxon>Mycobacteriales</taxon>
        <taxon>Mycobacteriaceae</taxon>
        <taxon>Mycolicibacterium</taxon>
    </lineage>
</organism>
<evidence type="ECO:0000256" key="1">
    <source>
        <dbReference type="ARBA" id="ARBA00000500"/>
    </source>
</evidence>
<dbReference type="PANTHER" id="PTHR43768">
    <property type="entry name" value="TREHALOSE 6-PHOSPHATE PHOSPHATASE"/>
    <property type="match status" value="1"/>
</dbReference>
<dbReference type="InterPro" id="IPR023214">
    <property type="entry name" value="HAD_sf"/>
</dbReference>
<dbReference type="RefSeq" id="WP_163667049.1">
    <property type="nucleotide sequence ID" value="NZ_AP022565.1"/>
</dbReference>
<evidence type="ECO:0000256" key="3">
    <source>
        <dbReference type="ARBA" id="ARBA00008770"/>
    </source>
</evidence>
<evidence type="ECO:0000256" key="4">
    <source>
        <dbReference type="ARBA" id="ARBA00022801"/>
    </source>
</evidence>
<dbReference type="AlphaFoldDB" id="A0A6N4V087"/>
<keyword evidence="8" id="KW-1185">Reference proteome</keyword>